<protein>
    <recommendedName>
        <fullName evidence="3">Metallo-beta-lactamase domain-containing protein</fullName>
    </recommendedName>
</protein>
<organism evidence="4 5">
    <name type="scientific">Massilia eurypsychrophila</name>
    <dbReference type="NCBI Taxonomy" id="1485217"/>
    <lineage>
        <taxon>Bacteria</taxon>
        <taxon>Pseudomonadati</taxon>
        <taxon>Pseudomonadota</taxon>
        <taxon>Betaproteobacteria</taxon>
        <taxon>Burkholderiales</taxon>
        <taxon>Oxalobacteraceae</taxon>
        <taxon>Telluria group</taxon>
        <taxon>Massilia</taxon>
    </lineage>
</organism>
<dbReference type="Pfam" id="PF12706">
    <property type="entry name" value="Lactamase_B_2"/>
    <property type="match status" value="1"/>
</dbReference>
<evidence type="ECO:0000313" key="4">
    <source>
        <dbReference type="EMBL" id="PIL43760.1"/>
    </source>
</evidence>
<keyword evidence="5" id="KW-1185">Reference proteome</keyword>
<accession>A0A2G8TCK1</accession>
<evidence type="ECO:0000256" key="1">
    <source>
        <dbReference type="ARBA" id="ARBA00022801"/>
    </source>
</evidence>
<evidence type="ECO:0000256" key="2">
    <source>
        <dbReference type="SAM" id="SignalP"/>
    </source>
</evidence>
<gene>
    <name evidence="4" type="ORF">CR105_17150</name>
</gene>
<dbReference type="InterPro" id="IPR050114">
    <property type="entry name" value="UPF0173_UPF0282_UlaG_hydrolase"/>
</dbReference>
<evidence type="ECO:0000259" key="3">
    <source>
        <dbReference type="Pfam" id="PF12706"/>
    </source>
</evidence>
<keyword evidence="1" id="KW-0378">Hydrolase</keyword>
<keyword evidence="2" id="KW-0732">Signal</keyword>
<feature type="domain" description="Metallo-beta-lactamase" evidence="3">
    <location>
        <begin position="60"/>
        <end position="263"/>
    </location>
</feature>
<name>A0A2G8TCK1_9BURK</name>
<feature type="chain" id="PRO_5013903353" description="Metallo-beta-lactamase domain-containing protein" evidence="2">
    <location>
        <begin position="29"/>
        <end position="300"/>
    </location>
</feature>
<comment type="caution">
    <text evidence="4">The sequence shown here is derived from an EMBL/GenBank/DDBJ whole genome shotgun (WGS) entry which is preliminary data.</text>
</comment>
<sequence>MEQQMKQSKGLTLFLSLAIGAASVPARAADNTAPTATTQLVQIQQIRNATAKINYAGKTFLLDPFLAKKGAHPGFPGTFNSQLRNPLIELPMSVKDVLKGVDAVIVSHTHLDHWDGGDHQSIPKAIPLFVQDETDAKLIRGQGFTNVRILGENSVFEGVQLTRIGGQHGTDEMYSKKPLADMLGKAMGIMFQAPGTKTVYVAGDTVWRSDVDQALAKFKPDVIVLNAGDARMAGVVGSIIMGKDDVLHAYQAMPNATIIATHMDAINHMTLSRKDLKEHVKQHGIQDRVRIPADGEILKF</sequence>
<dbReference type="EMBL" id="PDOC01000011">
    <property type="protein sequence ID" value="PIL43760.1"/>
    <property type="molecule type" value="Genomic_DNA"/>
</dbReference>
<dbReference type="OrthoDB" id="9803916at2"/>
<dbReference type="InterPro" id="IPR036866">
    <property type="entry name" value="RibonucZ/Hydroxyglut_hydro"/>
</dbReference>
<feature type="signal peptide" evidence="2">
    <location>
        <begin position="1"/>
        <end position="28"/>
    </location>
</feature>
<dbReference type="PANTHER" id="PTHR43546:SF9">
    <property type="entry name" value="L-ASCORBATE-6-PHOSPHATE LACTONASE ULAG-RELATED"/>
    <property type="match status" value="1"/>
</dbReference>
<dbReference type="PANTHER" id="PTHR43546">
    <property type="entry name" value="UPF0173 METAL-DEPENDENT HYDROLASE MJ1163-RELATED"/>
    <property type="match status" value="1"/>
</dbReference>
<dbReference type="Gene3D" id="3.60.15.10">
    <property type="entry name" value="Ribonuclease Z/Hydroxyacylglutathione hydrolase-like"/>
    <property type="match status" value="1"/>
</dbReference>
<dbReference type="GO" id="GO:0016787">
    <property type="term" value="F:hydrolase activity"/>
    <property type="evidence" value="ECO:0007669"/>
    <property type="project" value="UniProtKB-KW"/>
</dbReference>
<proteinExistence type="predicted"/>
<reference evidence="4 5" key="1">
    <citation type="submission" date="2017-10" db="EMBL/GenBank/DDBJ databases">
        <title>Massilia psychrophilum sp. nov., a novel purple-pigmented bacterium isolated from Tianshan glacier, Xinjiang Municipality, China.</title>
        <authorList>
            <person name="Wang H."/>
        </authorList>
    </citation>
    <scope>NUCLEOTIDE SEQUENCE [LARGE SCALE GENOMIC DNA]</scope>
    <source>
        <strain evidence="4 5">JCM 30074</strain>
    </source>
</reference>
<dbReference type="Proteomes" id="UP000230390">
    <property type="component" value="Unassembled WGS sequence"/>
</dbReference>
<dbReference type="AlphaFoldDB" id="A0A2G8TCK1"/>
<dbReference type="SUPFAM" id="SSF56281">
    <property type="entry name" value="Metallo-hydrolase/oxidoreductase"/>
    <property type="match status" value="1"/>
</dbReference>
<dbReference type="InterPro" id="IPR001279">
    <property type="entry name" value="Metallo-B-lactamas"/>
</dbReference>
<evidence type="ECO:0000313" key="5">
    <source>
        <dbReference type="Proteomes" id="UP000230390"/>
    </source>
</evidence>